<gene>
    <name evidence="1" type="ORF">MNOR_LOCUS41579</name>
</gene>
<proteinExistence type="predicted"/>
<name>A0AAV2SXF2_MEGNR</name>
<evidence type="ECO:0000313" key="2">
    <source>
        <dbReference type="Proteomes" id="UP001497623"/>
    </source>
</evidence>
<keyword evidence="2" id="KW-1185">Reference proteome</keyword>
<sequence>MQTMKQSCLANSNLMIHINSNTDCLVCPRCLVDESYEIQKWGGEEAVFYSYISKDTVVRFNITYEALDKNYFFTSFFFSPSTYSSKWTETKNGEKSIEFYLEPMNISNEWVEFRISSKKEKIYVSYDKRKPVKEFNITQDAAAFENLQIWTRSISLCKEDLAREISTSKNSNLVLFQSFELRVDLKGSIKFSIMQKLFWPDCIGLAENIPMVVKNL</sequence>
<feature type="non-terminal residue" evidence="1">
    <location>
        <position position="216"/>
    </location>
</feature>
<accession>A0AAV2SXF2</accession>
<protein>
    <submittedName>
        <fullName evidence="1">Uncharacterized protein</fullName>
    </submittedName>
</protein>
<dbReference type="Proteomes" id="UP001497623">
    <property type="component" value="Unassembled WGS sequence"/>
</dbReference>
<organism evidence="1 2">
    <name type="scientific">Meganyctiphanes norvegica</name>
    <name type="common">Northern krill</name>
    <name type="synonym">Thysanopoda norvegica</name>
    <dbReference type="NCBI Taxonomy" id="48144"/>
    <lineage>
        <taxon>Eukaryota</taxon>
        <taxon>Metazoa</taxon>
        <taxon>Ecdysozoa</taxon>
        <taxon>Arthropoda</taxon>
        <taxon>Crustacea</taxon>
        <taxon>Multicrustacea</taxon>
        <taxon>Malacostraca</taxon>
        <taxon>Eumalacostraca</taxon>
        <taxon>Eucarida</taxon>
        <taxon>Euphausiacea</taxon>
        <taxon>Euphausiidae</taxon>
        <taxon>Meganyctiphanes</taxon>
    </lineage>
</organism>
<evidence type="ECO:0000313" key="1">
    <source>
        <dbReference type="EMBL" id="CAL4249583.1"/>
    </source>
</evidence>
<reference evidence="1 2" key="1">
    <citation type="submission" date="2024-05" db="EMBL/GenBank/DDBJ databases">
        <authorList>
            <person name="Wallberg A."/>
        </authorList>
    </citation>
    <scope>NUCLEOTIDE SEQUENCE [LARGE SCALE GENOMIC DNA]</scope>
</reference>
<comment type="caution">
    <text evidence="1">The sequence shown here is derived from an EMBL/GenBank/DDBJ whole genome shotgun (WGS) entry which is preliminary data.</text>
</comment>
<dbReference type="AlphaFoldDB" id="A0AAV2SXF2"/>
<dbReference type="EMBL" id="CAXKWB010159210">
    <property type="protein sequence ID" value="CAL4249583.1"/>
    <property type="molecule type" value="Genomic_DNA"/>
</dbReference>